<keyword evidence="2" id="KW-1185">Reference proteome</keyword>
<reference evidence="1 2" key="1">
    <citation type="submission" date="2017-10" db="EMBL/GenBank/DDBJ databases">
        <authorList>
            <consortium name="Urmite Genomes"/>
        </authorList>
    </citation>
    <scope>NUCLEOTIDE SEQUENCE [LARGE SCALE GENOMIC DNA]</scope>
    <source>
        <strain evidence="1 2">FB-527</strain>
    </source>
</reference>
<evidence type="ECO:0000313" key="2">
    <source>
        <dbReference type="Proteomes" id="UP000554965"/>
    </source>
</evidence>
<organism evidence="1 2">
    <name type="scientific">Mycobacterium simulans</name>
    <dbReference type="NCBI Taxonomy" id="627089"/>
    <lineage>
        <taxon>Bacteria</taxon>
        <taxon>Bacillati</taxon>
        <taxon>Actinomycetota</taxon>
        <taxon>Actinomycetes</taxon>
        <taxon>Mycobacteriales</taxon>
        <taxon>Mycobacteriaceae</taxon>
        <taxon>Mycobacterium</taxon>
    </lineage>
</organism>
<gene>
    <name evidence="1" type="ORF">MSIMFB_04498</name>
</gene>
<sequence>MRALAGTVQRQAGDLSEQLQALAARYSDGWRARAAHDLNVGAATRAYSGLLARIAAAVQRLAQEGRADTAMLDAHPWRR</sequence>
<dbReference type="RefSeq" id="WP_186244528.1">
    <property type="nucleotide sequence ID" value="NZ_OCTY01000002.1"/>
</dbReference>
<comment type="caution">
    <text evidence="1">The sequence shown here is derived from an EMBL/GenBank/DDBJ whole genome shotgun (WGS) entry which is preliminary data.</text>
</comment>
<dbReference type="Proteomes" id="UP000554965">
    <property type="component" value="Unassembled WGS sequence"/>
</dbReference>
<dbReference type="AlphaFoldDB" id="A0A7Z7NBL0"/>
<proteinExistence type="predicted"/>
<evidence type="ECO:0000313" key="1">
    <source>
        <dbReference type="EMBL" id="SOJ57020.1"/>
    </source>
</evidence>
<protein>
    <submittedName>
        <fullName evidence="1">Uncharacterized protein</fullName>
    </submittedName>
</protein>
<name>A0A7Z7NBL0_9MYCO</name>
<dbReference type="EMBL" id="OCTY01000002">
    <property type="protein sequence ID" value="SOJ57020.1"/>
    <property type="molecule type" value="Genomic_DNA"/>
</dbReference>
<accession>A0A7Z7NBL0</accession>